<keyword evidence="2" id="KW-0879">Wnt signaling pathway</keyword>
<dbReference type="InterPro" id="IPR000225">
    <property type="entry name" value="Armadillo"/>
</dbReference>
<feature type="region of interest" description="Disordered" evidence="4">
    <location>
        <begin position="121"/>
        <end position="140"/>
    </location>
</feature>
<dbReference type="GO" id="GO:0030877">
    <property type="term" value="C:beta-catenin destruction complex"/>
    <property type="evidence" value="ECO:0007669"/>
    <property type="project" value="TreeGrafter"/>
</dbReference>
<reference evidence="6" key="1">
    <citation type="submission" date="2025-08" db="UniProtKB">
        <authorList>
            <consortium name="RefSeq"/>
        </authorList>
    </citation>
    <scope>IDENTIFICATION</scope>
</reference>
<dbReference type="KEGG" id="csol:105364598"/>
<dbReference type="Pfam" id="PF05972">
    <property type="entry name" value="APC_15aa"/>
    <property type="match status" value="1"/>
</dbReference>
<evidence type="ECO:0000313" key="6">
    <source>
        <dbReference type="RefSeq" id="XP_011500880.1"/>
    </source>
</evidence>
<dbReference type="GO" id="GO:0008013">
    <property type="term" value="F:beta-catenin binding"/>
    <property type="evidence" value="ECO:0007669"/>
    <property type="project" value="InterPro"/>
</dbReference>
<feature type="repeat" description="ARM" evidence="3">
    <location>
        <begin position="698"/>
        <end position="740"/>
    </location>
</feature>
<evidence type="ECO:0000256" key="3">
    <source>
        <dbReference type="PROSITE-ProRule" id="PRU00259"/>
    </source>
</evidence>
<feature type="repeat" description="ARM" evidence="3">
    <location>
        <begin position="407"/>
        <end position="444"/>
    </location>
</feature>
<dbReference type="FunFam" id="1.25.10.10:FF:000305">
    <property type="entry name" value="Adenomatous polyposis coli"/>
    <property type="match status" value="1"/>
</dbReference>
<dbReference type="GO" id="GO:0016477">
    <property type="term" value="P:cell migration"/>
    <property type="evidence" value="ECO:0007669"/>
    <property type="project" value="TreeGrafter"/>
</dbReference>
<dbReference type="InterPro" id="IPR011989">
    <property type="entry name" value="ARM-like"/>
</dbReference>
<dbReference type="Proteomes" id="UP000695007">
    <property type="component" value="Unplaced"/>
</dbReference>
<feature type="region of interest" description="Disordered" evidence="4">
    <location>
        <begin position="1965"/>
        <end position="1989"/>
    </location>
</feature>
<dbReference type="GeneID" id="105364598"/>
<feature type="region of interest" description="Disordered" evidence="4">
    <location>
        <begin position="2146"/>
        <end position="2177"/>
    </location>
</feature>
<dbReference type="GO" id="GO:0008017">
    <property type="term" value="F:microtubule binding"/>
    <property type="evidence" value="ECO:0007669"/>
    <property type="project" value="TreeGrafter"/>
</dbReference>
<dbReference type="GO" id="GO:0016342">
    <property type="term" value="C:catenin complex"/>
    <property type="evidence" value="ECO:0007669"/>
    <property type="project" value="TreeGrafter"/>
</dbReference>
<feature type="region of interest" description="Disordered" evidence="4">
    <location>
        <begin position="1162"/>
        <end position="1181"/>
    </location>
</feature>
<dbReference type="InterPro" id="IPR009240">
    <property type="entry name" value="APC_15aa_rpt"/>
</dbReference>
<feature type="compositionally biased region" description="Low complexity" evidence="4">
    <location>
        <begin position="216"/>
        <end position="228"/>
    </location>
</feature>
<evidence type="ECO:0000313" key="5">
    <source>
        <dbReference type="Proteomes" id="UP000695007"/>
    </source>
</evidence>
<feature type="repeat" description="ARM" evidence="3">
    <location>
        <begin position="649"/>
        <end position="683"/>
    </location>
</feature>
<dbReference type="Gene3D" id="1.25.10.10">
    <property type="entry name" value="Leucine-rich Repeat Variant"/>
    <property type="match status" value="1"/>
</dbReference>
<organism evidence="5 6">
    <name type="scientific">Ceratosolen solmsi marchali</name>
    <dbReference type="NCBI Taxonomy" id="326594"/>
    <lineage>
        <taxon>Eukaryota</taxon>
        <taxon>Metazoa</taxon>
        <taxon>Ecdysozoa</taxon>
        <taxon>Arthropoda</taxon>
        <taxon>Hexapoda</taxon>
        <taxon>Insecta</taxon>
        <taxon>Pterygota</taxon>
        <taxon>Neoptera</taxon>
        <taxon>Endopterygota</taxon>
        <taxon>Hymenoptera</taxon>
        <taxon>Apocrita</taxon>
        <taxon>Proctotrupomorpha</taxon>
        <taxon>Chalcidoidea</taxon>
        <taxon>Agaonidae</taxon>
        <taxon>Agaoninae</taxon>
        <taxon>Ceratosolen</taxon>
    </lineage>
</organism>
<feature type="region of interest" description="Disordered" evidence="4">
    <location>
        <begin position="2291"/>
        <end position="2329"/>
    </location>
</feature>
<dbReference type="GO" id="GO:0007389">
    <property type="term" value="P:pattern specification process"/>
    <property type="evidence" value="ECO:0007669"/>
    <property type="project" value="TreeGrafter"/>
</dbReference>
<dbReference type="RefSeq" id="XP_011500880.1">
    <property type="nucleotide sequence ID" value="XM_011502578.1"/>
</dbReference>
<dbReference type="InterPro" id="IPR016024">
    <property type="entry name" value="ARM-type_fold"/>
</dbReference>
<sequence length="2496" mass="276772">MTLPVSNYEELLDKVRELTQETILVQEQLASDLFNTEDSADLNHNLALIQKNYERGIELADSVIRQCEQSKLLEINHTLLSSDSSIQSLPPRLPDCSNVVVKIPPGDPSSRLNAWRNKNRNRLPLDSQQQQQQSYEKRRPLSLHGTREEILFGSGSLDFGVTTGSNSWRFPNLASPSAGLLLRPTCCSVEPSSCPPLRPLEPRLSGNFERKEEESSLSTSSSSSLIISADPSVSVPRVRNEKETLSPYPCRGNPSEVERRNETEQGSGFVSISEQYAKSKQNYKLDENGINDDGHQSLLQFQKPPTTHETWPVTSNLWGLSQSAGLSAQQIGSETRNDLASVMSFSSGTGMNPSSGMQGQRRLGAKMDVVYSLLSMLGSTKGREDMSVTLLSMSNSVESCLVMRQSGCLPLLIQLIHAPGQDPETRERASRALNNIVHARNDEKSSRREVRVLRLLEQIRDYCQTIRISLENSQTLNDLERHPSATIAALMKLSFDESHRYAMCQLGGLHAVAELIEMDHTAHGGKSEDQNCITLRRYAGMALTNLTFGDGNNKALLCSFHEFMKSLVLQLESSSDDLRQVTASVLRNLSWRADSNSKQTLREVGAVIGLMKAAMEGRKESTLKSILSALWNLSAHCSTNKMDICAVEGALAFLVDMLSYNAPSKTLTIVENAGGILRNVSSHIAVRDDYRSVVRERGCLQVLLRQLRSPSLTVVSNACGALWNLSARCPDDQRLLWDLGAVPMLRSLVHSKHKMISMGSSAALKNLLSARPNGNSLVHMDSTARGLGLPTLPSLMARRQKALEQEIDQTLAETCDNIEPSTSPINKEDKFSFKIDQNFLETSSRTVHTPVVNQAGSSGLKFTGFTRSESRESMRSVTSTHSDTVFEKANRQARNGMTLSQLQIQQQSASVHSAVNFDSTVTTNGHSKGLTEKKYTLRYMNAIPERLKPGEPLPDLRGLRYDTTTVSWATTSNQDTNSSKGLSHPTIEDNLLSNSYDSTHSKIIKPETNICNITGEKLKNVLPFNGVTNYNLPVKNIEKVISPITDPYNDYIETNLDQPTDYSIKYAEHTSDDDKQSSAYFTGTEQDTVKTYCTEGTPYQGSLNSSRASSASDLHEESRLRAHFRKISEFGQKGSYNSSKQLTINAIAEQHFKSQNYIRDNSRADSLRSTNSESTLTLETGRSLESDSAIFEDQKLDESSGLPSLTSLIGDEPKIVANSEKAKINNIRYNMEGQNFPTSLETNSFENEHNYLHNQSLHFGHTFRRNSYDEDLHSENNLVRYKTNTSLNDIETQDVNDMLAGNQPTPLTSLESMDQQLLEDDRDISEITYTNDYYTIQETYVLDKSSQIIDQNSLANDDCSSSQQCSSTLSYMSVNSKVERDEIDLGGNQIEHTVTSSNSEKKESFDSVEKSEQVLLELCIKSGIANPETLLLIGPDAASKYQIDNDTIDTSKQIITTNNSDKSISQMGEITGKKEDEYRRQRDPDAMIASLDRLTATLVQQSEAMRERDSCTMKGSLLSDTWNEDSPNELSFPSISTSIPLVSSFKSDIQDDHIVGSELTEEDCSITTTMTESKIIEREAIKLAEAVSAEANQISLASIDLDAINPPSTMGSLISLTASISGITDSIDNSAEKGHQSTSLPPMQFTSSKKKSLPIGVVARRALNHGQNRTGSLENLLSEFNGCNNSQIENVKPPSIMDELLDVGDMENSMLSVASITSEIADCKDSDSNGLASSDPVFDLIKPLTNVLSTTCMRYADTMHGSATNSLSECLENINPPSLFNEVSQMDESSMEGKTLCIDTEIDNEEATHYVFDERIEEIANDTNETETLILNDCCSDSGELTSKIYLHNNHTDNLTPKQKRQCIKERYKTYIIEAERVKKEQANGNCLKNFAGKCSPFSKLTPKQRRQEDRARFQTQILGSPVFDKTGHSDVSESECVKLSNTEKSGIQSIAKTGIPMLKKFTSGKKTTSKVNPNIDQGSKEKYHKRLSNDEGTSRFYSDEVIKATTSSGEAKNSEKTKVETFSNHEQKIKIEEAFANYEYPNLGIEHTVEMKLANGVSETFYDMNGKIMNEDFIAENIEDLDELKLDGEKDLSDKEERQICKGPRIVKPGTISRDLSVESNGTEQSEFDTPKAIRGRRKALYSMPNTRKSTPQSSPLKQAPFVGGPTISRSNTSPMVRPTRATTLRQNNSFQKSKSSPKMSLNAVGVADKSVSTSTNAIKRSPISQKGSKAIKRFSTPGNYNDTSTKAEKLEMPIKPLERQGTFVKDEPEMENVPMVLPMSSFKPNLKKATNSTAKLSPKTSPVHGKSKISLRTPQKPKSSKLTKTTSAEKISTCMNIPKRSSTNLCSPVVKSSSNYQIGSVNESGIPRKILLGQRSNSNSSIVSNASTQGTRKMVKEATSKIASLWKKVEENRNKQRCVKTDTRQWISQNRRSDDIDSPSNRQQACRLCRSSTFEDVTKDSENSNKDFISASGKLHSPLHTFTCQKQIYYFEKL</sequence>
<dbReference type="GO" id="GO:0016055">
    <property type="term" value="P:Wnt signaling pathway"/>
    <property type="evidence" value="ECO:0007669"/>
    <property type="project" value="UniProtKB-KW"/>
</dbReference>
<feature type="region of interest" description="Disordered" evidence="4">
    <location>
        <begin position="2224"/>
        <end position="2246"/>
    </location>
</feature>
<feature type="region of interest" description="Disordered" evidence="4">
    <location>
        <begin position="1629"/>
        <end position="1648"/>
    </location>
</feature>
<protein>
    <submittedName>
        <fullName evidence="6">Uncharacterized protein LOC105364598</fullName>
    </submittedName>
</protein>
<dbReference type="InterPro" id="IPR041257">
    <property type="entry name" value="APC_rep"/>
</dbReference>
<feature type="compositionally biased region" description="Low complexity" evidence="4">
    <location>
        <begin position="1167"/>
        <end position="1180"/>
    </location>
</feature>
<dbReference type="PANTHER" id="PTHR12607">
    <property type="entry name" value="ADENOMATOUS POLYPOSIS COLI PROTEIN FAMILY"/>
    <property type="match status" value="1"/>
</dbReference>
<dbReference type="GO" id="GO:0005881">
    <property type="term" value="C:cytoplasmic microtubule"/>
    <property type="evidence" value="ECO:0007669"/>
    <property type="project" value="TreeGrafter"/>
</dbReference>
<evidence type="ECO:0000256" key="4">
    <source>
        <dbReference type="SAM" id="MobiDB-lite"/>
    </source>
</evidence>
<dbReference type="PANTHER" id="PTHR12607:SF12">
    <property type="entry name" value="APC-LIKE, ISOFORM A-RELATED"/>
    <property type="match status" value="1"/>
</dbReference>
<proteinExistence type="inferred from homology"/>
<dbReference type="GO" id="GO:0007399">
    <property type="term" value="P:nervous system development"/>
    <property type="evidence" value="ECO:0007669"/>
    <property type="project" value="TreeGrafter"/>
</dbReference>
<name>A0AAJ7DYB5_9HYME</name>
<comment type="similarity">
    <text evidence="1">Belongs to the adenomatous polyposis coli (APC) family.</text>
</comment>
<gene>
    <name evidence="6" type="primary">LOC105364598</name>
</gene>
<dbReference type="GO" id="GO:0007026">
    <property type="term" value="P:negative regulation of microtubule depolymerization"/>
    <property type="evidence" value="ECO:0007669"/>
    <property type="project" value="TreeGrafter"/>
</dbReference>
<feature type="compositionally biased region" description="Polar residues" evidence="4">
    <location>
        <begin position="2291"/>
        <end position="2302"/>
    </location>
</feature>
<feature type="compositionally biased region" description="Polar residues" evidence="4">
    <location>
        <begin position="2146"/>
        <end position="2158"/>
    </location>
</feature>
<dbReference type="GO" id="GO:0001708">
    <property type="term" value="P:cell fate specification"/>
    <property type="evidence" value="ECO:0007669"/>
    <property type="project" value="TreeGrafter"/>
</dbReference>
<dbReference type="GO" id="GO:0090090">
    <property type="term" value="P:negative regulation of canonical Wnt signaling pathway"/>
    <property type="evidence" value="ECO:0007669"/>
    <property type="project" value="TreeGrafter"/>
</dbReference>
<dbReference type="PROSITE" id="PS50176">
    <property type="entry name" value="ARM_REPEAT"/>
    <property type="match status" value="3"/>
</dbReference>
<dbReference type="Pfam" id="PF18797">
    <property type="entry name" value="APC_rep"/>
    <property type="match status" value="1"/>
</dbReference>
<dbReference type="InterPro" id="IPR026818">
    <property type="entry name" value="Apc_fam"/>
</dbReference>
<evidence type="ECO:0000256" key="1">
    <source>
        <dbReference type="ARBA" id="ARBA00009051"/>
    </source>
</evidence>
<evidence type="ECO:0000256" key="2">
    <source>
        <dbReference type="ARBA" id="ARBA00022687"/>
    </source>
</evidence>
<keyword evidence="5" id="KW-1185">Reference proteome</keyword>
<dbReference type="Pfam" id="PF00514">
    <property type="entry name" value="Arm"/>
    <property type="match status" value="2"/>
</dbReference>
<accession>A0AAJ7DYB5</accession>
<dbReference type="SMART" id="SM00185">
    <property type="entry name" value="ARM"/>
    <property type="match status" value="7"/>
</dbReference>
<feature type="region of interest" description="Disordered" evidence="4">
    <location>
        <begin position="208"/>
        <end position="267"/>
    </location>
</feature>
<feature type="compositionally biased region" description="Polar residues" evidence="4">
    <location>
        <begin position="1636"/>
        <end position="1647"/>
    </location>
</feature>
<dbReference type="SUPFAM" id="SSF48371">
    <property type="entry name" value="ARM repeat"/>
    <property type="match status" value="1"/>
</dbReference>